<keyword evidence="2" id="KW-1185">Reference proteome</keyword>
<dbReference type="RefSeq" id="WP_015022924.1">
    <property type="nucleotide sequence ID" value="NC_018721.1"/>
</dbReference>
<accession>K4IP40</accession>
<sequence>MMWIRTQDKEQLLQVGNFSLTKNLGGKKKFAIVGIIVQNSFFGSQKVLALYDTKSEAIQELDGIQKYLESSDKKTYQMS</sequence>
<reference evidence="1" key="1">
    <citation type="submission" date="2006-03" db="EMBL/GenBank/DDBJ databases">
        <authorList>
            <person name="Bowman J."/>
            <person name="Ferriera S."/>
            <person name="Johnson J."/>
            <person name="Kravitz S."/>
            <person name="Halpern A."/>
            <person name="Remington K."/>
            <person name="Beeson K."/>
            <person name="Tran B."/>
            <person name="Rogers Y.-H."/>
            <person name="Friedman R."/>
            <person name="Venter J.C."/>
        </authorList>
    </citation>
    <scope>NUCLEOTIDE SEQUENCE [LARGE SCALE GENOMIC DNA]</scope>
    <source>
        <strain evidence="1">ATCC 700755</strain>
    </source>
</reference>
<dbReference type="eggNOG" id="ENOG502ZMKF">
    <property type="taxonomic scope" value="Bacteria"/>
</dbReference>
<proteinExistence type="predicted"/>
<dbReference type="EMBL" id="CP003879">
    <property type="protein sequence ID" value="AFU67305.1"/>
    <property type="molecule type" value="Genomic_DNA"/>
</dbReference>
<reference evidence="1" key="2">
    <citation type="submission" date="2012-09" db="EMBL/GenBank/DDBJ databases">
        <title>The complete sequence of Psychroflexus torquis an extreme psychrophile from sea-ice that is stimulated by light.</title>
        <authorList>
            <person name="Feng S."/>
            <person name="Powell S.M."/>
            <person name="Bowman J.P."/>
        </authorList>
    </citation>
    <scope>NUCLEOTIDE SEQUENCE [LARGE SCALE GENOMIC DNA]</scope>
    <source>
        <strain evidence="1">ATCC 700755</strain>
    </source>
</reference>
<gene>
    <name evidence="1" type="ordered locus">P700755_000262</name>
</gene>
<organism evidence="1 2">
    <name type="scientific">Psychroflexus torquis (strain ATCC 700755 / CIP 106069 / ACAM 623)</name>
    <dbReference type="NCBI Taxonomy" id="313595"/>
    <lineage>
        <taxon>Bacteria</taxon>
        <taxon>Pseudomonadati</taxon>
        <taxon>Bacteroidota</taxon>
        <taxon>Flavobacteriia</taxon>
        <taxon>Flavobacteriales</taxon>
        <taxon>Flavobacteriaceae</taxon>
        <taxon>Psychroflexus</taxon>
    </lineage>
</organism>
<evidence type="ECO:0000313" key="2">
    <source>
        <dbReference type="Proteomes" id="UP000008514"/>
    </source>
</evidence>
<dbReference type="AlphaFoldDB" id="K4IP40"/>
<name>K4IP40_PSYTT</name>
<dbReference type="OrthoDB" id="1956952at2"/>
<dbReference type="Proteomes" id="UP000008514">
    <property type="component" value="Chromosome"/>
</dbReference>
<dbReference type="KEGG" id="ptq:P700755_000262"/>
<dbReference type="HOGENOM" id="CLU_2603468_0_0_10"/>
<evidence type="ECO:0000313" key="1">
    <source>
        <dbReference type="EMBL" id="AFU67305.1"/>
    </source>
</evidence>
<protein>
    <submittedName>
        <fullName evidence="1">Uncharacterized protein</fullName>
    </submittedName>
</protein>
<dbReference type="STRING" id="313595.P700755_000262"/>